<feature type="domain" description="Ig-like" evidence="2">
    <location>
        <begin position="99"/>
        <end position="199"/>
    </location>
</feature>
<dbReference type="InterPro" id="IPR007110">
    <property type="entry name" value="Ig-like_dom"/>
</dbReference>
<keyword evidence="4" id="KW-1185">Reference proteome</keyword>
<dbReference type="InterPro" id="IPR003599">
    <property type="entry name" value="Ig_sub"/>
</dbReference>
<name>A0ABP1QTY4_9HEXA</name>
<feature type="domain" description="Ig-like" evidence="2">
    <location>
        <begin position="203"/>
        <end position="293"/>
    </location>
</feature>
<evidence type="ECO:0000313" key="3">
    <source>
        <dbReference type="EMBL" id="CAL8111635.1"/>
    </source>
</evidence>
<dbReference type="PANTHER" id="PTHR23279">
    <property type="entry name" value="DEFECTIVE PROBOSCIS EXTENSION RESPONSE DPR -RELATED"/>
    <property type="match status" value="1"/>
</dbReference>
<reference evidence="3 4" key="1">
    <citation type="submission" date="2024-08" db="EMBL/GenBank/DDBJ databases">
        <authorList>
            <person name="Cucini C."/>
            <person name="Frati F."/>
        </authorList>
    </citation>
    <scope>NUCLEOTIDE SEQUENCE [LARGE SCALE GENOMIC DNA]</scope>
</reference>
<evidence type="ECO:0000259" key="2">
    <source>
        <dbReference type="PROSITE" id="PS50835"/>
    </source>
</evidence>
<dbReference type="Pfam" id="PF13927">
    <property type="entry name" value="Ig_3"/>
    <property type="match status" value="1"/>
</dbReference>
<gene>
    <name evidence="3" type="ORF">ODALV1_LOCUS15218</name>
</gene>
<dbReference type="InterPro" id="IPR003598">
    <property type="entry name" value="Ig_sub2"/>
</dbReference>
<organism evidence="3 4">
    <name type="scientific">Orchesella dallaii</name>
    <dbReference type="NCBI Taxonomy" id="48710"/>
    <lineage>
        <taxon>Eukaryota</taxon>
        <taxon>Metazoa</taxon>
        <taxon>Ecdysozoa</taxon>
        <taxon>Arthropoda</taxon>
        <taxon>Hexapoda</taxon>
        <taxon>Collembola</taxon>
        <taxon>Entomobryomorpha</taxon>
        <taxon>Entomobryoidea</taxon>
        <taxon>Orchesellidae</taxon>
        <taxon>Orchesellinae</taxon>
        <taxon>Orchesella</taxon>
    </lineage>
</organism>
<dbReference type="SUPFAM" id="SSF48726">
    <property type="entry name" value="Immunoglobulin"/>
    <property type="match status" value="2"/>
</dbReference>
<dbReference type="PANTHER" id="PTHR23279:SF45">
    <property type="entry name" value="DEFECTIVE PROBOSCIS EXTENSION RESPONSE 12, ISOFORM C"/>
    <property type="match status" value="1"/>
</dbReference>
<dbReference type="Pfam" id="PF07679">
    <property type="entry name" value="I-set"/>
    <property type="match status" value="1"/>
</dbReference>
<dbReference type="Proteomes" id="UP001642540">
    <property type="component" value="Unassembled WGS sequence"/>
</dbReference>
<dbReference type="Gene3D" id="2.60.40.10">
    <property type="entry name" value="Immunoglobulins"/>
    <property type="match status" value="2"/>
</dbReference>
<dbReference type="SMART" id="SM00408">
    <property type="entry name" value="IGc2"/>
    <property type="match status" value="2"/>
</dbReference>
<sequence length="377" mass="42234">MNPAITAATWIIFLTFGSVITQMEETTQAEDIGPPENINATSVESPETIQSLNPWVKIPEDWKSAHTDEGITSSEEFYASSAQVHSGSGHDEGKSEIEPFFDHAMMTNLSEHLGSHAFLRCRVKNLGDRTVSWIRRRDWHILTSGRTVYTNDDRFQIQHSEGSDEWTLVIRYVQTRDNGTYECQVASGRGIIAHFFNLNVLVPQAFILGAKEYHVQQGTVISLVCIIENSPRQTAQYLYWYHNNQMVNYGSGISVHTEPGIHTHSRLTIPLAGPQHAGNYTCKAANTQPATVQVYVSDGDKTAAIQRQGGSHFVPPNWTLLTALLLLRFLPAHLFHLNIWSSSCSRRITYNIYSSATIITSISHSRRLSSMIPFNSS</sequence>
<dbReference type="SMART" id="SM00409">
    <property type="entry name" value="IG"/>
    <property type="match status" value="2"/>
</dbReference>
<accession>A0ABP1QTY4</accession>
<proteinExistence type="predicted"/>
<dbReference type="EMBL" id="CAXLJM020000046">
    <property type="protein sequence ID" value="CAL8111635.1"/>
    <property type="molecule type" value="Genomic_DNA"/>
</dbReference>
<feature type="chain" id="PRO_5045116314" description="Ig-like domain-containing protein" evidence="1">
    <location>
        <begin position="30"/>
        <end position="377"/>
    </location>
</feature>
<keyword evidence="1" id="KW-0732">Signal</keyword>
<evidence type="ECO:0000256" key="1">
    <source>
        <dbReference type="SAM" id="SignalP"/>
    </source>
</evidence>
<comment type="caution">
    <text evidence="3">The sequence shown here is derived from an EMBL/GenBank/DDBJ whole genome shotgun (WGS) entry which is preliminary data.</text>
</comment>
<dbReference type="InterPro" id="IPR013098">
    <property type="entry name" value="Ig_I-set"/>
</dbReference>
<evidence type="ECO:0000313" key="4">
    <source>
        <dbReference type="Proteomes" id="UP001642540"/>
    </source>
</evidence>
<feature type="signal peptide" evidence="1">
    <location>
        <begin position="1"/>
        <end position="29"/>
    </location>
</feature>
<dbReference type="CDD" id="cd00096">
    <property type="entry name" value="Ig"/>
    <property type="match status" value="2"/>
</dbReference>
<dbReference type="InterPro" id="IPR036179">
    <property type="entry name" value="Ig-like_dom_sf"/>
</dbReference>
<protein>
    <recommendedName>
        <fullName evidence="2">Ig-like domain-containing protein</fullName>
    </recommendedName>
</protein>
<dbReference type="InterPro" id="IPR013783">
    <property type="entry name" value="Ig-like_fold"/>
</dbReference>
<dbReference type="InterPro" id="IPR037448">
    <property type="entry name" value="Zig-8"/>
</dbReference>
<dbReference type="PROSITE" id="PS50835">
    <property type="entry name" value="IG_LIKE"/>
    <property type="match status" value="2"/>
</dbReference>